<comment type="similarity">
    <text evidence="7">Belongs to the binding-protein-dependent transport system permease family.</text>
</comment>
<evidence type="ECO:0000256" key="5">
    <source>
        <dbReference type="ARBA" id="ARBA00022989"/>
    </source>
</evidence>
<feature type="transmembrane region" description="Helical" evidence="7">
    <location>
        <begin position="124"/>
        <end position="140"/>
    </location>
</feature>
<dbReference type="PANTHER" id="PTHR30151:SF0">
    <property type="entry name" value="ABC TRANSPORTER PERMEASE PROTEIN MJ0413-RELATED"/>
    <property type="match status" value="1"/>
</dbReference>
<evidence type="ECO:0000256" key="7">
    <source>
        <dbReference type="RuleBase" id="RU363032"/>
    </source>
</evidence>
<dbReference type="CDD" id="cd06261">
    <property type="entry name" value="TM_PBP2"/>
    <property type="match status" value="1"/>
</dbReference>
<dbReference type="PANTHER" id="PTHR30151">
    <property type="entry name" value="ALKANE SULFONATE ABC TRANSPORTER-RELATED, MEMBRANE SUBUNIT"/>
    <property type="match status" value="1"/>
</dbReference>
<dbReference type="GO" id="GO:0055085">
    <property type="term" value="P:transmembrane transport"/>
    <property type="evidence" value="ECO:0007669"/>
    <property type="project" value="InterPro"/>
</dbReference>
<dbReference type="OrthoDB" id="3574452at2"/>
<feature type="transmembrane region" description="Helical" evidence="7">
    <location>
        <begin position="68"/>
        <end position="91"/>
    </location>
</feature>
<feature type="transmembrane region" description="Helical" evidence="7">
    <location>
        <begin position="223"/>
        <end position="245"/>
    </location>
</feature>
<dbReference type="Gene3D" id="1.10.3720.10">
    <property type="entry name" value="MetI-like"/>
    <property type="match status" value="1"/>
</dbReference>
<keyword evidence="2 7" id="KW-0813">Transport</keyword>
<gene>
    <name evidence="8" type="ORF">E3N84_04330</name>
</gene>
<evidence type="ECO:0000256" key="3">
    <source>
        <dbReference type="ARBA" id="ARBA00022475"/>
    </source>
</evidence>
<protein>
    <submittedName>
        <fullName evidence="8">ABC transporter permease subunit</fullName>
    </submittedName>
</protein>
<evidence type="ECO:0000313" key="9">
    <source>
        <dbReference type="Proteomes" id="UP000298488"/>
    </source>
</evidence>
<evidence type="ECO:0000256" key="2">
    <source>
        <dbReference type="ARBA" id="ARBA00022448"/>
    </source>
</evidence>
<dbReference type="AlphaFoldDB" id="A0A4R8VB73"/>
<dbReference type="RefSeq" id="WP_104095224.1">
    <property type="nucleotide sequence ID" value="NZ_JACHBP010000001.1"/>
</dbReference>
<keyword evidence="4 7" id="KW-0812">Transmembrane</keyword>
<reference evidence="8 9" key="1">
    <citation type="submission" date="2019-03" db="EMBL/GenBank/DDBJ databases">
        <title>Genomics of glacier-inhabiting Cryobacterium strains.</title>
        <authorList>
            <person name="Liu Q."/>
            <person name="Xin Y.-H."/>
        </authorList>
    </citation>
    <scope>NUCLEOTIDE SEQUENCE [LARGE SCALE GENOMIC DNA]</scope>
    <source>
        <strain evidence="8 9">CGMCC 1.10440</strain>
    </source>
</reference>
<proteinExistence type="inferred from homology"/>
<evidence type="ECO:0000256" key="4">
    <source>
        <dbReference type="ARBA" id="ARBA00022692"/>
    </source>
</evidence>
<comment type="caution">
    <text evidence="8">The sequence shown here is derived from an EMBL/GenBank/DDBJ whole genome shotgun (WGS) entry which is preliminary data.</text>
</comment>
<evidence type="ECO:0000313" key="8">
    <source>
        <dbReference type="EMBL" id="TFB79350.1"/>
    </source>
</evidence>
<dbReference type="SUPFAM" id="SSF161098">
    <property type="entry name" value="MetI-like"/>
    <property type="match status" value="1"/>
</dbReference>
<dbReference type="GO" id="GO:0005886">
    <property type="term" value="C:plasma membrane"/>
    <property type="evidence" value="ECO:0007669"/>
    <property type="project" value="UniProtKB-SubCell"/>
</dbReference>
<name>A0A4R8VB73_9MICO</name>
<evidence type="ECO:0000256" key="6">
    <source>
        <dbReference type="ARBA" id="ARBA00023136"/>
    </source>
</evidence>
<sequence length="255" mass="26724">MKAAFGATRGVIPPLLLGVVTLLLWQLAVAAFDIKPFVLPSPTAIGDQFVNNLPTVWSNSLVTGFNSLVGLLIGAVLGILLAILASLVRVIDELSSAVVAAAMVLPIVALAPVLYSMFSASQQTARQLVASLAVFVPVYVNTLKGLRQVRPVHRDLLRAHAASTGQTIRVVTLPTALPFIFTGVRIASSLAVIAAVIAEYFGGPIGGLGKSITTAAAGSNYPLAWAYVLGSILLGLVFYLAVLGIERWVLRDRGT</sequence>
<dbReference type="PROSITE" id="PS50928">
    <property type="entry name" value="ABC_TM1"/>
    <property type="match status" value="1"/>
</dbReference>
<dbReference type="InterPro" id="IPR035906">
    <property type="entry name" value="MetI-like_sf"/>
</dbReference>
<keyword evidence="5 7" id="KW-1133">Transmembrane helix</keyword>
<dbReference type="EMBL" id="SOFI01000003">
    <property type="protein sequence ID" value="TFB79350.1"/>
    <property type="molecule type" value="Genomic_DNA"/>
</dbReference>
<keyword evidence="6 7" id="KW-0472">Membrane</keyword>
<dbReference type="Proteomes" id="UP000298488">
    <property type="component" value="Unassembled WGS sequence"/>
</dbReference>
<keyword evidence="3" id="KW-1003">Cell membrane</keyword>
<keyword evidence="9" id="KW-1185">Reference proteome</keyword>
<comment type="subcellular location">
    <subcellularLocation>
        <location evidence="1 7">Cell membrane</location>
        <topology evidence="1 7">Multi-pass membrane protein</topology>
    </subcellularLocation>
</comment>
<dbReference type="Pfam" id="PF00528">
    <property type="entry name" value="BPD_transp_1"/>
    <property type="match status" value="1"/>
</dbReference>
<feature type="transmembrane region" description="Helical" evidence="7">
    <location>
        <begin position="98"/>
        <end position="118"/>
    </location>
</feature>
<feature type="transmembrane region" description="Helical" evidence="7">
    <location>
        <begin position="179"/>
        <end position="203"/>
    </location>
</feature>
<organism evidence="8 9">
    <name type="scientific">Terrimesophilobacter mesophilus</name>
    <dbReference type="NCBI Taxonomy" id="433647"/>
    <lineage>
        <taxon>Bacteria</taxon>
        <taxon>Bacillati</taxon>
        <taxon>Actinomycetota</taxon>
        <taxon>Actinomycetes</taxon>
        <taxon>Micrococcales</taxon>
        <taxon>Microbacteriaceae</taxon>
        <taxon>Terrimesophilobacter</taxon>
    </lineage>
</organism>
<evidence type="ECO:0000256" key="1">
    <source>
        <dbReference type="ARBA" id="ARBA00004651"/>
    </source>
</evidence>
<dbReference type="InterPro" id="IPR000515">
    <property type="entry name" value="MetI-like"/>
</dbReference>
<accession>A0A4R8VB73</accession>